<reference evidence="2 3" key="1">
    <citation type="submission" date="2017-05" db="EMBL/GenBank/DDBJ databases">
        <authorList>
            <person name="Varghese N."/>
            <person name="Submissions S."/>
        </authorList>
    </citation>
    <scope>NUCLEOTIDE SEQUENCE [LARGE SCALE GENOMIC DNA]</scope>
    <source>
        <strain evidence="2 3">DSM 16304</strain>
    </source>
</reference>
<name>A0A521DSK7_9BACT</name>
<dbReference type="AlphaFoldDB" id="A0A521DSK7"/>
<feature type="region of interest" description="Disordered" evidence="1">
    <location>
        <begin position="1"/>
        <end position="30"/>
    </location>
</feature>
<organism evidence="2 3">
    <name type="scientific">Balnearium lithotrophicum</name>
    <dbReference type="NCBI Taxonomy" id="223788"/>
    <lineage>
        <taxon>Bacteria</taxon>
        <taxon>Pseudomonadati</taxon>
        <taxon>Aquificota</taxon>
        <taxon>Aquificia</taxon>
        <taxon>Desulfurobacteriales</taxon>
        <taxon>Desulfurobacteriaceae</taxon>
        <taxon>Balnearium</taxon>
    </lineage>
</organism>
<proteinExistence type="predicted"/>
<evidence type="ECO:0000313" key="2">
    <source>
        <dbReference type="EMBL" id="SMO74733.1"/>
    </source>
</evidence>
<dbReference type="Proteomes" id="UP000317315">
    <property type="component" value="Unassembled WGS sequence"/>
</dbReference>
<dbReference type="EMBL" id="FXTM01000025">
    <property type="protein sequence ID" value="SMO74733.1"/>
    <property type="molecule type" value="Genomic_DNA"/>
</dbReference>
<sequence length="93" mass="10990">MAKEKETVGEVQNVQEQPQSQPQQQPKDTRVIYAGPTISNEKFFLRKGQIFTEVPLYAPEELRKFFVPLSEYSPEKEKELEKEREKYLKSLKK</sequence>
<evidence type="ECO:0000256" key="1">
    <source>
        <dbReference type="SAM" id="MobiDB-lite"/>
    </source>
</evidence>
<keyword evidence="3" id="KW-1185">Reference proteome</keyword>
<gene>
    <name evidence="2" type="ORF">SAMN06269117_12516</name>
</gene>
<evidence type="ECO:0000313" key="3">
    <source>
        <dbReference type="Proteomes" id="UP000317315"/>
    </source>
</evidence>
<feature type="compositionally biased region" description="Low complexity" evidence="1">
    <location>
        <begin position="12"/>
        <end position="26"/>
    </location>
</feature>
<protein>
    <submittedName>
        <fullName evidence="2">Uncharacterized protein</fullName>
    </submittedName>
</protein>
<accession>A0A521DSK7</accession>
<feature type="region of interest" description="Disordered" evidence="1">
    <location>
        <begin position="74"/>
        <end position="93"/>
    </location>
</feature>
<dbReference type="RefSeq" id="WP_142936110.1">
    <property type="nucleotide sequence ID" value="NZ_FXTM01000025.1"/>
</dbReference>